<evidence type="ECO:0000313" key="6">
    <source>
        <dbReference type="WBParaSite" id="BXY_0613700.1"/>
    </source>
</evidence>
<evidence type="ECO:0000313" key="2">
    <source>
        <dbReference type="EMBL" id="CAD5220349.1"/>
    </source>
</evidence>
<dbReference type="EMBL" id="CAJFDI010000003">
    <property type="protein sequence ID" value="CAD5220349.1"/>
    <property type="molecule type" value="Genomic_DNA"/>
</dbReference>
<feature type="transmembrane region" description="Helical" evidence="1">
    <location>
        <begin position="7"/>
        <end position="26"/>
    </location>
</feature>
<reference evidence="6" key="1">
    <citation type="submission" date="2016-11" db="UniProtKB">
        <authorList>
            <consortium name="WormBaseParasite"/>
        </authorList>
    </citation>
    <scope>IDENTIFICATION</scope>
</reference>
<evidence type="ECO:0000313" key="4">
    <source>
        <dbReference type="Proteomes" id="UP000095284"/>
    </source>
</evidence>
<dbReference type="PANTHER" id="PTHR46891">
    <property type="entry name" value="SERPENTINE RECEPTOR, CLASS H-RELATED"/>
    <property type="match status" value="1"/>
</dbReference>
<gene>
    <name evidence="2" type="ORF">BXYJ_LOCUS6134</name>
</gene>
<dbReference type="WBParaSite" id="BXY_0613700.1">
    <property type="protein sequence ID" value="BXY_0613700.1"/>
    <property type="gene ID" value="BXY_0613700"/>
</dbReference>
<evidence type="ECO:0000256" key="1">
    <source>
        <dbReference type="SAM" id="Phobius"/>
    </source>
</evidence>
<protein>
    <submittedName>
        <fullName evidence="2">(pine wood nematode) hypothetical protein</fullName>
    </submittedName>
</protein>
<feature type="transmembrane region" description="Helical" evidence="1">
    <location>
        <begin position="159"/>
        <end position="184"/>
    </location>
</feature>
<feature type="transmembrane region" description="Helical" evidence="1">
    <location>
        <begin position="205"/>
        <end position="230"/>
    </location>
</feature>
<dbReference type="Proteomes" id="UP000659654">
    <property type="component" value="Unassembled WGS sequence"/>
</dbReference>
<dbReference type="Proteomes" id="UP000582659">
    <property type="component" value="Unassembled WGS sequence"/>
</dbReference>
<dbReference type="EMBL" id="CAJFCV020000003">
    <property type="protein sequence ID" value="CAG9106414.1"/>
    <property type="molecule type" value="Genomic_DNA"/>
</dbReference>
<keyword evidence="1" id="KW-1133">Transmembrane helix</keyword>
<feature type="transmembrane region" description="Helical" evidence="1">
    <location>
        <begin position="427"/>
        <end position="446"/>
    </location>
</feature>
<name>A0A1I7RZG6_BURXY</name>
<sequence>MTGYKRFVVNFTAWDFLISLTLGALVRPEVIFPYNGAYVTGLLKHFGDVGAKASVVFLMNTTAHALSAQFHCLFFRFAILQDNERLLDFVLSWKTWIRGWFISFSITTTAGIFIFAPMQGTQKQVQAEILSLAPNFPNDPLPDFTRVIMYTPPTTGNAIYAGLFIFIGFVTFEVASLIVVYITLRQLEERKKSFSIDTYRLHRQLTIALGMQLLTPFLHLVAPVSIYVIYNYPYGKMSVETATLFNVYMDLYGASNSLITLGMCWDFLFSLSLGYLVKPELIFPYNGAYINGLFRYFGDIGAKLSEVHNEILAISQQFEDPQLPDFSRLILYISPYTDKVIYALIFVFVGFFIFEVVSISVVIVVLRQLEAQKSRFSRETYRLHKQLTVALGVQLLTPFLHIVIPVTVFIILNYPYGTMSYATGTSFIMYIELYGTSNSVITLYMIKPYRAYLKSKCMAFIRLITFNKCGIEPVMVMAPESTLNTVY</sequence>
<dbReference type="AlphaFoldDB" id="A0A1I7RZG6"/>
<organism evidence="4 6">
    <name type="scientific">Bursaphelenchus xylophilus</name>
    <name type="common">Pinewood nematode worm</name>
    <name type="synonym">Aphelenchoides xylophilus</name>
    <dbReference type="NCBI Taxonomy" id="6326"/>
    <lineage>
        <taxon>Eukaryota</taxon>
        <taxon>Metazoa</taxon>
        <taxon>Ecdysozoa</taxon>
        <taxon>Nematoda</taxon>
        <taxon>Chromadorea</taxon>
        <taxon>Rhabditida</taxon>
        <taxon>Tylenchina</taxon>
        <taxon>Tylenchomorpha</taxon>
        <taxon>Aphelenchoidea</taxon>
        <taxon>Aphelenchoididae</taxon>
        <taxon>Bursaphelenchus</taxon>
    </lineage>
</organism>
<evidence type="ECO:0000313" key="3">
    <source>
        <dbReference type="EMBL" id="CAG9106414.1"/>
    </source>
</evidence>
<keyword evidence="5" id="KW-1185">Reference proteome</keyword>
<proteinExistence type="predicted"/>
<feature type="transmembrane region" description="Helical" evidence="1">
    <location>
        <begin position="387"/>
        <end position="412"/>
    </location>
</feature>
<keyword evidence="1" id="KW-0472">Membrane</keyword>
<dbReference type="SUPFAM" id="SSF81321">
    <property type="entry name" value="Family A G protein-coupled receptor-like"/>
    <property type="match status" value="1"/>
</dbReference>
<feature type="transmembrane region" description="Helical" evidence="1">
    <location>
        <begin position="340"/>
        <end position="366"/>
    </location>
</feature>
<dbReference type="InterPro" id="IPR019422">
    <property type="entry name" value="7TM_GPCR_serpentine_rcpt_Srh"/>
</dbReference>
<feature type="transmembrane region" description="Helical" evidence="1">
    <location>
        <begin position="53"/>
        <end position="75"/>
    </location>
</feature>
<keyword evidence="1" id="KW-0812">Transmembrane</keyword>
<accession>A0A1I7RZG6</accession>
<dbReference type="Proteomes" id="UP000095284">
    <property type="component" value="Unplaced"/>
</dbReference>
<dbReference type="Pfam" id="PF10318">
    <property type="entry name" value="7TM_GPCR_Srh"/>
    <property type="match status" value="2"/>
</dbReference>
<evidence type="ECO:0000313" key="5">
    <source>
        <dbReference type="Proteomes" id="UP000659654"/>
    </source>
</evidence>
<feature type="transmembrane region" description="Helical" evidence="1">
    <location>
        <begin position="96"/>
        <end position="116"/>
    </location>
</feature>
<reference evidence="3" key="2">
    <citation type="submission" date="2020-08" db="EMBL/GenBank/DDBJ databases">
        <authorList>
            <person name="Kikuchi T."/>
        </authorList>
    </citation>
    <scope>NUCLEOTIDE SEQUENCE</scope>
    <source>
        <strain evidence="2">Ka4C1</strain>
    </source>
</reference>